<dbReference type="EMBL" id="MKZS01000001">
    <property type="protein sequence ID" value="OLT60460.1"/>
    <property type="molecule type" value="Genomic_DNA"/>
</dbReference>
<proteinExistence type="predicted"/>
<sequence length="159" mass="18538">MSDHQRLVDLKNNLELLYEKLGSFEQELIISPSASAKFELKQRIKREIFPSIRKYEAEYWELYPQEAILISDEEAQIQLAQVKQAVESLERITPVEYPPELVQLLQDIRTKLEEGEKAASAKLKVMLPLIPAIASYELEIDTEGFMYKSWKAIKKLVRR</sequence>
<comment type="caution">
    <text evidence="1">The sequence shown here is derived from an EMBL/GenBank/DDBJ whole genome shotgun (WGS) entry which is preliminary data.</text>
</comment>
<protein>
    <submittedName>
        <fullName evidence="1">Uncharacterized protein</fullName>
    </submittedName>
</protein>
<dbReference type="Proteomes" id="UP000186657">
    <property type="component" value="Unassembled WGS sequence"/>
</dbReference>
<reference evidence="1 2" key="1">
    <citation type="submission" date="2016-10" db="EMBL/GenBank/DDBJ databases">
        <title>Comparative genomics uncovers the prolific and rare metabolic potential of the cyanobacterial genus Moorea.</title>
        <authorList>
            <person name="Leao T."/>
            <person name="Castelao G."/>
            <person name="Korobeynikov A."/>
            <person name="Monroe E.A."/>
            <person name="Podell S."/>
            <person name="Glukhov E."/>
            <person name="Allen E."/>
            <person name="Gerwick W.H."/>
            <person name="Gerwick L."/>
        </authorList>
    </citation>
    <scope>NUCLEOTIDE SEQUENCE [LARGE SCALE GENOMIC DNA]</scope>
    <source>
        <strain evidence="1 2">PNG5-198</strain>
    </source>
</reference>
<organism evidence="1 2">
    <name type="scientific">Moorena bouillonii PNG</name>
    <dbReference type="NCBI Taxonomy" id="568701"/>
    <lineage>
        <taxon>Bacteria</taxon>
        <taxon>Bacillati</taxon>
        <taxon>Cyanobacteriota</taxon>
        <taxon>Cyanophyceae</taxon>
        <taxon>Coleofasciculales</taxon>
        <taxon>Coleofasciculaceae</taxon>
        <taxon>Moorena</taxon>
    </lineage>
</organism>
<dbReference type="RefSeq" id="WP_075900711.1">
    <property type="nucleotide sequence ID" value="NZ_MKZS01000001.1"/>
</dbReference>
<accession>A0A1U7N3D5</accession>
<name>A0A1U7N3D5_9CYAN</name>
<evidence type="ECO:0000313" key="2">
    <source>
        <dbReference type="Proteomes" id="UP000186657"/>
    </source>
</evidence>
<keyword evidence="2" id="KW-1185">Reference proteome</keyword>
<gene>
    <name evidence="1" type="ORF">BJP37_17015</name>
</gene>
<evidence type="ECO:0000313" key="1">
    <source>
        <dbReference type="EMBL" id="OLT60460.1"/>
    </source>
</evidence>
<dbReference type="AlphaFoldDB" id="A0A1U7N3D5"/>